<proteinExistence type="predicted"/>
<feature type="transmembrane region" description="Helical" evidence="1">
    <location>
        <begin position="152"/>
        <end position="173"/>
    </location>
</feature>
<comment type="caution">
    <text evidence="2">The sequence shown here is derived from an EMBL/GenBank/DDBJ whole genome shotgun (WGS) entry which is preliminary data.</text>
</comment>
<dbReference type="Proteomes" id="UP000195897">
    <property type="component" value="Unassembled WGS sequence"/>
</dbReference>
<accession>A0A1Y4LGW0</accession>
<evidence type="ECO:0008006" key="4">
    <source>
        <dbReference type="Google" id="ProtNLM"/>
    </source>
</evidence>
<protein>
    <recommendedName>
        <fullName evidence="4">HdeD family acid-resistance protein</fullName>
    </recommendedName>
</protein>
<dbReference type="InterPro" id="IPR005325">
    <property type="entry name" value="DUF308_memb"/>
</dbReference>
<dbReference type="Pfam" id="PF03729">
    <property type="entry name" value="DUF308"/>
    <property type="match status" value="2"/>
</dbReference>
<dbReference type="EMBL" id="NFKK01000002">
    <property type="protein sequence ID" value="OUP54101.1"/>
    <property type="molecule type" value="Genomic_DNA"/>
</dbReference>
<sequence>MKQKNNSSYTIFDAAYEPVEEEKGADRTAQKSVLAVALILAVLGLAIFIFPVAAGTGLAFLITVGLFLYGLSQSILFFRLPKELRNSWALANGILLLIASGILLTGALMSTAGVLQMIMASSFLVGVLTASIGLSQLAAALSEAPKTPGRGWTALGGSLNVLLSLFMCVNPIFSWFALATVWGIYLMTAAIVLLLGVWSTRVHA</sequence>
<feature type="transmembrane region" description="Helical" evidence="1">
    <location>
        <begin position="179"/>
        <end position="198"/>
    </location>
</feature>
<evidence type="ECO:0000313" key="3">
    <source>
        <dbReference type="Proteomes" id="UP000195897"/>
    </source>
</evidence>
<feature type="transmembrane region" description="Helical" evidence="1">
    <location>
        <begin position="118"/>
        <end position="140"/>
    </location>
</feature>
<feature type="transmembrane region" description="Helical" evidence="1">
    <location>
        <begin position="33"/>
        <end position="52"/>
    </location>
</feature>
<name>A0A1Y4LGW0_9FIRM</name>
<reference evidence="3" key="1">
    <citation type="submission" date="2017-04" db="EMBL/GenBank/DDBJ databases">
        <title>Function of individual gut microbiota members based on whole genome sequencing of pure cultures obtained from chicken caecum.</title>
        <authorList>
            <person name="Medvecky M."/>
            <person name="Cejkova D."/>
            <person name="Polansky O."/>
            <person name="Karasova D."/>
            <person name="Kubasova T."/>
            <person name="Cizek A."/>
            <person name="Rychlik I."/>
        </authorList>
    </citation>
    <scope>NUCLEOTIDE SEQUENCE [LARGE SCALE GENOMIC DNA]</scope>
    <source>
        <strain evidence="3">An180</strain>
    </source>
</reference>
<keyword evidence="1" id="KW-0812">Transmembrane</keyword>
<feature type="transmembrane region" description="Helical" evidence="1">
    <location>
        <begin position="90"/>
        <end position="112"/>
    </location>
</feature>
<feature type="transmembrane region" description="Helical" evidence="1">
    <location>
        <begin position="58"/>
        <end position="78"/>
    </location>
</feature>
<organism evidence="2 3">
    <name type="scientific">Butyricicoccus pullicaecorum</name>
    <dbReference type="NCBI Taxonomy" id="501571"/>
    <lineage>
        <taxon>Bacteria</taxon>
        <taxon>Bacillati</taxon>
        <taxon>Bacillota</taxon>
        <taxon>Clostridia</taxon>
        <taxon>Eubacteriales</taxon>
        <taxon>Butyricicoccaceae</taxon>
        <taxon>Butyricicoccus</taxon>
    </lineage>
</organism>
<gene>
    <name evidence="2" type="ORF">B5F17_02515</name>
</gene>
<keyword evidence="1" id="KW-1133">Transmembrane helix</keyword>
<evidence type="ECO:0000313" key="2">
    <source>
        <dbReference type="EMBL" id="OUP54101.1"/>
    </source>
</evidence>
<evidence type="ECO:0000256" key="1">
    <source>
        <dbReference type="SAM" id="Phobius"/>
    </source>
</evidence>
<dbReference type="AlphaFoldDB" id="A0A1Y4LGW0"/>
<keyword evidence="1" id="KW-0472">Membrane</keyword>
<dbReference type="RefSeq" id="WP_087370418.1">
    <property type="nucleotide sequence ID" value="NZ_NFKK01000002.1"/>
</dbReference>